<dbReference type="InterPro" id="IPR053790">
    <property type="entry name" value="P5CR-like_CS"/>
</dbReference>
<proteinExistence type="inferred from homology"/>
<evidence type="ECO:0000256" key="9">
    <source>
        <dbReference type="HAMAP-Rule" id="MF_01925"/>
    </source>
</evidence>
<dbReference type="FunFam" id="1.10.3730.10:FF:000001">
    <property type="entry name" value="Pyrroline-5-carboxylate reductase"/>
    <property type="match status" value="1"/>
</dbReference>
<protein>
    <recommendedName>
        <fullName evidence="9 10">Pyrroline-5-carboxylate reductase</fullName>
        <shortName evidence="9">P5C reductase</shortName>
        <shortName evidence="9">P5CR</shortName>
        <ecNumber evidence="9 10">1.5.1.2</ecNumber>
    </recommendedName>
    <alternativeName>
        <fullName evidence="9">PCA reductase</fullName>
    </alternativeName>
</protein>
<dbReference type="InterPro" id="IPR000304">
    <property type="entry name" value="Pyrroline-COOH_reductase"/>
</dbReference>
<feature type="binding site" evidence="11">
    <location>
        <position position="55"/>
    </location>
    <ligand>
        <name>NADPH</name>
        <dbReference type="ChEBI" id="CHEBI:57783"/>
    </ligand>
</feature>
<evidence type="ECO:0000256" key="4">
    <source>
        <dbReference type="ARBA" id="ARBA00022605"/>
    </source>
</evidence>
<comment type="similarity">
    <text evidence="2 9 12">Belongs to the pyrroline-5-carboxylate reductase family.</text>
</comment>
<dbReference type="RefSeq" id="WP_196824852.1">
    <property type="nucleotide sequence ID" value="NZ_CP046980.1"/>
</dbReference>
<comment type="subcellular location">
    <subcellularLocation>
        <location evidence="1 9">Cytoplasm</location>
    </subcellularLocation>
</comment>
<dbReference type="GO" id="GO:0005737">
    <property type="term" value="C:cytoplasm"/>
    <property type="evidence" value="ECO:0007669"/>
    <property type="project" value="UniProtKB-SubCell"/>
</dbReference>
<dbReference type="Proteomes" id="UP000658613">
    <property type="component" value="Unassembled WGS sequence"/>
</dbReference>
<evidence type="ECO:0000256" key="10">
    <source>
        <dbReference type="NCBIfam" id="TIGR00112"/>
    </source>
</evidence>
<dbReference type="AlphaFoldDB" id="A0A931E4T4"/>
<dbReference type="EMBL" id="JADOUE010000001">
    <property type="protein sequence ID" value="MBG6122463.1"/>
    <property type="molecule type" value="Genomic_DNA"/>
</dbReference>
<dbReference type="EC" id="1.5.1.2" evidence="9 10"/>
<reference evidence="15" key="1">
    <citation type="submission" date="2020-11" db="EMBL/GenBank/DDBJ databases">
        <title>Sequencing the genomes of 1000 actinobacteria strains.</title>
        <authorList>
            <person name="Klenk H.-P."/>
        </authorList>
    </citation>
    <scope>NUCLEOTIDE SEQUENCE</scope>
    <source>
        <strain evidence="15">DSM 45632</strain>
    </source>
</reference>
<keyword evidence="16" id="KW-1185">Reference proteome</keyword>
<dbReference type="Gene3D" id="1.10.3730.10">
    <property type="entry name" value="ProC C-terminal domain-like"/>
    <property type="match status" value="1"/>
</dbReference>
<evidence type="ECO:0000256" key="1">
    <source>
        <dbReference type="ARBA" id="ARBA00004496"/>
    </source>
</evidence>
<feature type="domain" description="Pyrroline-5-carboxylate reductase dimerisation" evidence="14">
    <location>
        <begin position="164"/>
        <end position="268"/>
    </location>
</feature>
<keyword evidence="6 9" id="KW-0521">NADP</keyword>
<dbReference type="SUPFAM" id="SSF51735">
    <property type="entry name" value="NAD(P)-binding Rossmann-fold domains"/>
    <property type="match status" value="1"/>
</dbReference>
<keyword evidence="7 9" id="KW-0560">Oxidoreductase</keyword>
<evidence type="ECO:0000256" key="12">
    <source>
        <dbReference type="RuleBase" id="RU003903"/>
    </source>
</evidence>
<dbReference type="PIRSF" id="PIRSF000193">
    <property type="entry name" value="Pyrrol-5-carb_rd"/>
    <property type="match status" value="1"/>
</dbReference>
<dbReference type="NCBIfam" id="TIGR00112">
    <property type="entry name" value="proC"/>
    <property type="match status" value="1"/>
</dbReference>
<feature type="domain" description="Pyrroline-5-carboxylate reductase catalytic N-terminal" evidence="13">
    <location>
        <begin position="3"/>
        <end position="100"/>
    </location>
</feature>
<dbReference type="PANTHER" id="PTHR11645">
    <property type="entry name" value="PYRROLINE-5-CARBOXYLATE REDUCTASE"/>
    <property type="match status" value="1"/>
</dbReference>
<accession>A0A931E4T4</accession>
<evidence type="ECO:0000256" key="6">
    <source>
        <dbReference type="ARBA" id="ARBA00022857"/>
    </source>
</evidence>
<evidence type="ECO:0000259" key="14">
    <source>
        <dbReference type="Pfam" id="PF14748"/>
    </source>
</evidence>
<dbReference type="Pfam" id="PF14748">
    <property type="entry name" value="P5CR_dimer"/>
    <property type="match status" value="1"/>
</dbReference>
<gene>
    <name evidence="9" type="primary">proC</name>
    <name evidence="15" type="ORF">IW254_001432</name>
</gene>
<evidence type="ECO:0000256" key="2">
    <source>
        <dbReference type="ARBA" id="ARBA00005525"/>
    </source>
</evidence>
<dbReference type="HAMAP" id="MF_01925">
    <property type="entry name" value="P5C_reductase"/>
    <property type="match status" value="1"/>
</dbReference>
<comment type="catalytic activity">
    <reaction evidence="9 12">
        <text>L-proline + NADP(+) = (S)-1-pyrroline-5-carboxylate + NADPH + 2 H(+)</text>
        <dbReference type="Rhea" id="RHEA:14109"/>
        <dbReference type="ChEBI" id="CHEBI:15378"/>
        <dbReference type="ChEBI" id="CHEBI:17388"/>
        <dbReference type="ChEBI" id="CHEBI:57783"/>
        <dbReference type="ChEBI" id="CHEBI:58349"/>
        <dbReference type="ChEBI" id="CHEBI:60039"/>
        <dbReference type="EC" id="1.5.1.2"/>
    </reaction>
</comment>
<dbReference type="InterPro" id="IPR028939">
    <property type="entry name" value="P5C_Rdtase_cat_N"/>
</dbReference>
<dbReference type="SUPFAM" id="SSF48179">
    <property type="entry name" value="6-phosphogluconate dehydrogenase C-terminal domain-like"/>
    <property type="match status" value="1"/>
</dbReference>
<dbReference type="InterPro" id="IPR036291">
    <property type="entry name" value="NAD(P)-bd_dom_sf"/>
</dbReference>
<keyword evidence="5 9" id="KW-0641">Proline biosynthesis</keyword>
<evidence type="ECO:0000259" key="13">
    <source>
        <dbReference type="Pfam" id="PF03807"/>
    </source>
</evidence>
<keyword evidence="4 9" id="KW-0028">Amino-acid biosynthesis</keyword>
<dbReference type="Pfam" id="PF03807">
    <property type="entry name" value="F420_oxidored"/>
    <property type="match status" value="1"/>
</dbReference>
<evidence type="ECO:0000313" key="16">
    <source>
        <dbReference type="Proteomes" id="UP000658613"/>
    </source>
</evidence>
<comment type="catalytic activity">
    <reaction evidence="9">
        <text>L-proline + NAD(+) = (S)-1-pyrroline-5-carboxylate + NADH + 2 H(+)</text>
        <dbReference type="Rhea" id="RHEA:14105"/>
        <dbReference type="ChEBI" id="CHEBI:15378"/>
        <dbReference type="ChEBI" id="CHEBI:17388"/>
        <dbReference type="ChEBI" id="CHEBI:57540"/>
        <dbReference type="ChEBI" id="CHEBI:57945"/>
        <dbReference type="ChEBI" id="CHEBI:60039"/>
        <dbReference type="EC" id="1.5.1.2"/>
    </reaction>
</comment>
<keyword evidence="3 9" id="KW-0963">Cytoplasm</keyword>
<comment type="pathway">
    <text evidence="9 12">Amino-acid biosynthesis; L-proline biosynthesis; L-proline from L-glutamate 5-semialdehyde: step 1/1.</text>
</comment>
<evidence type="ECO:0000313" key="15">
    <source>
        <dbReference type="EMBL" id="MBG6122463.1"/>
    </source>
</evidence>
<dbReference type="Gene3D" id="3.40.50.720">
    <property type="entry name" value="NAD(P)-binding Rossmann-like Domain"/>
    <property type="match status" value="1"/>
</dbReference>
<dbReference type="PROSITE" id="PS00521">
    <property type="entry name" value="P5CR"/>
    <property type="match status" value="1"/>
</dbReference>
<evidence type="ECO:0000256" key="11">
    <source>
        <dbReference type="PIRSR" id="PIRSR000193-1"/>
    </source>
</evidence>
<dbReference type="GO" id="GO:0055129">
    <property type="term" value="P:L-proline biosynthetic process"/>
    <property type="evidence" value="ECO:0007669"/>
    <property type="project" value="UniProtKB-UniRule"/>
</dbReference>
<evidence type="ECO:0000256" key="7">
    <source>
        <dbReference type="ARBA" id="ARBA00023002"/>
    </source>
</evidence>
<sequence>MSTIAIIGAGTIGEALISGLVAAGHDPETITATNRSCARSRELHEKYGVNVTGDNAEAASGADVCFVCVKPHSIVDVFTELAETLADNETATVLVSMAAGVTLESLDEAAHNAGTPIVRVMPNTPMRVGKGVSAVSFGKFVEDDQKEMVVELLSATGRVVVVPESQIDAATAISGSGPAYFFLVAEALVDAGVALGLTRESAMELATATAEGAGCMLSHSGASPVELRAAVSSPAGTTVAAIQELEESGIRGAFYRATRANVARSAELGK</sequence>
<name>A0A931E4T4_9CORY</name>
<dbReference type="PANTHER" id="PTHR11645:SF0">
    <property type="entry name" value="PYRROLINE-5-CARBOXYLATE REDUCTASE 3"/>
    <property type="match status" value="1"/>
</dbReference>
<organism evidence="15 16">
    <name type="scientific">Corynebacterium aquatimens</name>
    <dbReference type="NCBI Taxonomy" id="1190508"/>
    <lineage>
        <taxon>Bacteria</taxon>
        <taxon>Bacillati</taxon>
        <taxon>Actinomycetota</taxon>
        <taxon>Actinomycetes</taxon>
        <taxon>Mycobacteriales</taxon>
        <taxon>Corynebacteriaceae</taxon>
        <taxon>Corynebacterium</taxon>
    </lineage>
</organism>
<dbReference type="InterPro" id="IPR008927">
    <property type="entry name" value="6-PGluconate_DH-like_C_sf"/>
</dbReference>
<comment type="caution">
    <text evidence="15">The sequence shown here is derived from an EMBL/GenBank/DDBJ whole genome shotgun (WGS) entry which is preliminary data.</text>
</comment>
<dbReference type="GO" id="GO:0004735">
    <property type="term" value="F:pyrroline-5-carboxylate reductase activity"/>
    <property type="evidence" value="ECO:0007669"/>
    <property type="project" value="UniProtKB-UniRule"/>
</dbReference>
<evidence type="ECO:0000256" key="8">
    <source>
        <dbReference type="ARBA" id="ARBA00058118"/>
    </source>
</evidence>
<dbReference type="FunFam" id="3.40.50.720:FF:000190">
    <property type="entry name" value="Pyrroline-5-carboxylate reductase"/>
    <property type="match status" value="1"/>
</dbReference>
<comment type="function">
    <text evidence="8 9">Catalyzes the reduction of 1-pyrroline-5-carboxylate (PCA) to L-proline.</text>
</comment>
<evidence type="ECO:0000256" key="5">
    <source>
        <dbReference type="ARBA" id="ARBA00022650"/>
    </source>
</evidence>
<dbReference type="InterPro" id="IPR029036">
    <property type="entry name" value="P5CR_dimer"/>
</dbReference>
<evidence type="ECO:0000256" key="3">
    <source>
        <dbReference type="ARBA" id="ARBA00022490"/>
    </source>
</evidence>